<dbReference type="InterPro" id="IPR012910">
    <property type="entry name" value="Plug_dom"/>
</dbReference>
<keyword evidence="7 12" id="KW-0798">TonB box</keyword>
<dbReference type="InterPro" id="IPR037066">
    <property type="entry name" value="Plug_dom_sf"/>
</dbReference>
<dbReference type="EMBL" id="CP058952">
    <property type="protein sequence ID" value="QLI82592.1"/>
    <property type="molecule type" value="Genomic_DNA"/>
</dbReference>
<comment type="similarity">
    <text evidence="2 11 12">Belongs to the TonB-dependent receptor family.</text>
</comment>
<dbReference type="GO" id="GO:0015232">
    <property type="term" value="F:heme transmembrane transporter activity"/>
    <property type="evidence" value="ECO:0007669"/>
    <property type="project" value="InterPro"/>
</dbReference>
<evidence type="ECO:0000256" key="2">
    <source>
        <dbReference type="ARBA" id="ARBA00009810"/>
    </source>
</evidence>
<comment type="subcellular location">
    <subcellularLocation>
        <location evidence="1 11">Cell outer membrane</location>
        <topology evidence="1 11">Multi-pass membrane protein</topology>
    </subcellularLocation>
</comment>
<keyword evidence="4 11" id="KW-1134">Transmembrane beta strand</keyword>
<dbReference type="AlphaFoldDB" id="A0A7D5VBN6"/>
<dbReference type="Proteomes" id="UP000510822">
    <property type="component" value="Chromosome"/>
</dbReference>
<evidence type="ECO:0000256" key="13">
    <source>
        <dbReference type="SAM" id="SignalP"/>
    </source>
</evidence>
<gene>
    <name evidence="16" type="ORF">HZU75_14235</name>
</gene>
<dbReference type="Pfam" id="PF00593">
    <property type="entry name" value="TonB_dep_Rec_b-barrel"/>
    <property type="match status" value="1"/>
</dbReference>
<sequence>MTTRTAMKTLPHYLALTLLASALQNLHAAESSIADTLLPATVVTATRKEAQISSLPPSVSAVTQEQLQQQFIADYSDLSKGEPDLSISRHPRYGLSSVNIRGLEGNRVLMMVDGIRLADSFAFGPYQNNGRDTVDFASLQSIEIVRGPASSLYGSDALGGVVGLRTLEPAELLKGRGPFTAQLGMDYDSSDASVGARASLAGMAGEDSFWLLQLAGREGSELDNRGEYDSKNNLCTTPNPQDISSRSALVKFRTLLDGGHTLGLTADYFRRNTDTELYSDLGDPMLPTVRSSRAEDQTERWRVSGEYDFAAQNASSWLDSASVRLYAQQQDTAQTTLQRRTTASNWSRVSEYSQDLLGMNAQAGKRWQTGLFEQNVLAGLELSRTDLTQYRTGTPLNSTLEVRDVPLTTTTQWGLFIQDEMALAGTGLTLTPALRYDNYDLQPNNDSAFLKQGGKSVSLSDGKLSPKLVLSWKASDTASFFAQYSQGFRAPSPMELNGSYVSPMGYAAVANPDLKPETSAGFEVGTRLGSEQLGLSLSAFDNHYKNFIEQVTLICPANPACLPRTSLIYQSQNVANVEIYGAELRAHWSLIAGWRTWANLAWARGSNSDTGAALDSVAPLKGQWGLSYTDNNWGGALLLSAAASHERVSQQTYFKTPGYGVLDLTTWWEPRKDWRVNAGIFNLANKKYWLASDVVGVSSSSKVLDRYSQPGINARVSLNWKY</sequence>
<dbReference type="InterPro" id="IPR039426">
    <property type="entry name" value="TonB-dep_rcpt-like"/>
</dbReference>
<evidence type="ECO:0000256" key="9">
    <source>
        <dbReference type="ARBA" id="ARBA00023170"/>
    </source>
</evidence>
<evidence type="ECO:0000256" key="11">
    <source>
        <dbReference type="PROSITE-ProRule" id="PRU01360"/>
    </source>
</evidence>
<keyword evidence="17" id="KW-1185">Reference proteome</keyword>
<dbReference type="PROSITE" id="PS52016">
    <property type="entry name" value="TONB_DEPENDENT_REC_3"/>
    <property type="match status" value="1"/>
</dbReference>
<dbReference type="PANTHER" id="PTHR30069">
    <property type="entry name" value="TONB-DEPENDENT OUTER MEMBRANE RECEPTOR"/>
    <property type="match status" value="1"/>
</dbReference>
<keyword evidence="9 16" id="KW-0675">Receptor</keyword>
<dbReference type="RefSeq" id="WP_180306668.1">
    <property type="nucleotide sequence ID" value="NZ_CP058952.1"/>
</dbReference>
<accession>A0A7D5VBN6</accession>
<evidence type="ECO:0000256" key="1">
    <source>
        <dbReference type="ARBA" id="ARBA00004571"/>
    </source>
</evidence>
<dbReference type="GO" id="GO:0015344">
    <property type="term" value="F:siderophore uptake transmembrane transporter activity"/>
    <property type="evidence" value="ECO:0007669"/>
    <property type="project" value="TreeGrafter"/>
</dbReference>
<dbReference type="Gene3D" id="2.170.130.10">
    <property type="entry name" value="TonB-dependent receptor, plug domain"/>
    <property type="match status" value="1"/>
</dbReference>
<dbReference type="InterPro" id="IPR000531">
    <property type="entry name" value="Beta-barrel_TonB"/>
</dbReference>
<feature type="domain" description="TonB-dependent receptor-like beta-barrel" evidence="14">
    <location>
        <begin position="258"/>
        <end position="683"/>
    </location>
</feature>
<evidence type="ECO:0000313" key="17">
    <source>
        <dbReference type="Proteomes" id="UP000510822"/>
    </source>
</evidence>
<protein>
    <submittedName>
        <fullName evidence="16">TonB-dependent hemoglobin/transferrin/lactoferrin family receptor</fullName>
    </submittedName>
</protein>
<evidence type="ECO:0000313" key="16">
    <source>
        <dbReference type="EMBL" id="QLI82592.1"/>
    </source>
</evidence>
<name>A0A7D5VBN6_9NEIS</name>
<organism evidence="16 17">
    <name type="scientific">Chitinibacter fontanus</name>
    <dbReference type="NCBI Taxonomy" id="1737446"/>
    <lineage>
        <taxon>Bacteria</taxon>
        <taxon>Pseudomonadati</taxon>
        <taxon>Pseudomonadota</taxon>
        <taxon>Betaproteobacteria</taxon>
        <taxon>Neisseriales</taxon>
        <taxon>Chitinibacteraceae</taxon>
        <taxon>Chitinibacter</taxon>
    </lineage>
</organism>
<evidence type="ECO:0000256" key="8">
    <source>
        <dbReference type="ARBA" id="ARBA00023136"/>
    </source>
</evidence>
<evidence type="ECO:0000256" key="12">
    <source>
        <dbReference type="RuleBase" id="RU003357"/>
    </source>
</evidence>
<evidence type="ECO:0000256" key="7">
    <source>
        <dbReference type="ARBA" id="ARBA00023077"/>
    </source>
</evidence>
<evidence type="ECO:0000259" key="14">
    <source>
        <dbReference type="Pfam" id="PF00593"/>
    </source>
</evidence>
<feature type="chain" id="PRO_5028899608" evidence="13">
    <location>
        <begin position="29"/>
        <end position="722"/>
    </location>
</feature>
<evidence type="ECO:0000256" key="3">
    <source>
        <dbReference type="ARBA" id="ARBA00022448"/>
    </source>
</evidence>
<dbReference type="InterPro" id="IPR036942">
    <property type="entry name" value="Beta-barrel_TonB_sf"/>
</dbReference>
<evidence type="ECO:0000256" key="10">
    <source>
        <dbReference type="ARBA" id="ARBA00023237"/>
    </source>
</evidence>
<dbReference type="PANTHER" id="PTHR30069:SF29">
    <property type="entry name" value="HEMOGLOBIN AND HEMOGLOBIN-HAPTOGLOBIN-BINDING PROTEIN 1-RELATED"/>
    <property type="match status" value="1"/>
</dbReference>
<dbReference type="SUPFAM" id="SSF56935">
    <property type="entry name" value="Porins"/>
    <property type="match status" value="1"/>
</dbReference>
<dbReference type="InterPro" id="IPR011276">
    <property type="entry name" value="TonB_haem/Hb_rcpt"/>
</dbReference>
<evidence type="ECO:0000256" key="5">
    <source>
        <dbReference type="ARBA" id="ARBA00022692"/>
    </source>
</evidence>
<evidence type="ECO:0000256" key="4">
    <source>
        <dbReference type="ARBA" id="ARBA00022452"/>
    </source>
</evidence>
<dbReference type="InterPro" id="IPR010949">
    <property type="entry name" value="TonB_Hb/transfer/lactofer_rcpt"/>
</dbReference>
<reference evidence="16 17" key="1">
    <citation type="journal article" date="2016" name="Int. J. Syst. Evol. Microbiol.">
        <title>Chitinibacter fontanus sp. nov., isolated from a spring.</title>
        <authorList>
            <person name="Sheu S.Y."/>
            <person name="Li Y.S."/>
            <person name="Young C.C."/>
            <person name="Chen W.M."/>
        </authorList>
    </citation>
    <scope>NUCLEOTIDE SEQUENCE [LARGE SCALE GENOMIC DNA]</scope>
    <source>
        <strain evidence="16 17">STM-7</strain>
    </source>
</reference>
<dbReference type="Gene3D" id="2.40.170.20">
    <property type="entry name" value="TonB-dependent receptor, beta-barrel domain"/>
    <property type="match status" value="1"/>
</dbReference>
<dbReference type="NCBIfam" id="TIGR01785">
    <property type="entry name" value="TonB-hemin"/>
    <property type="match status" value="1"/>
</dbReference>
<dbReference type="KEGG" id="cfon:HZU75_14235"/>
<dbReference type="Pfam" id="PF07715">
    <property type="entry name" value="Plug"/>
    <property type="match status" value="1"/>
</dbReference>
<evidence type="ECO:0000259" key="15">
    <source>
        <dbReference type="Pfam" id="PF07715"/>
    </source>
</evidence>
<dbReference type="GO" id="GO:0044718">
    <property type="term" value="P:siderophore transmembrane transport"/>
    <property type="evidence" value="ECO:0007669"/>
    <property type="project" value="TreeGrafter"/>
</dbReference>
<dbReference type="CDD" id="cd01347">
    <property type="entry name" value="ligand_gated_channel"/>
    <property type="match status" value="1"/>
</dbReference>
<keyword evidence="6 13" id="KW-0732">Signal</keyword>
<dbReference type="NCBIfam" id="TIGR01786">
    <property type="entry name" value="TonB-hemlactrns"/>
    <property type="match status" value="1"/>
</dbReference>
<keyword evidence="3 11" id="KW-0813">Transport</keyword>
<keyword evidence="8 11" id="KW-0472">Membrane</keyword>
<keyword evidence="10 11" id="KW-0998">Cell outer membrane</keyword>
<keyword evidence="5 11" id="KW-0812">Transmembrane</keyword>
<evidence type="ECO:0000256" key="6">
    <source>
        <dbReference type="ARBA" id="ARBA00022729"/>
    </source>
</evidence>
<proteinExistence type="inferred from homology"/>
<feature type="signal peptide" evidence="13">
    <location>
        <begin position="1"/>
        <end position="28"/>
    </location>
</feature>
<feature type="domain" description="TonB-dependent receptor plug" evidence="15">
    <location>
        <begin position="53"/>
        <end position="161"/>
    </location>
</feature>
<dbReference type="GO" id="GO:0009279">
    <property type="term" value="C:cell outer membrane"/>
    <property type="evidence" value="ECO:0007669"/>
    <property type="project" value="UniProtKB-SubCell"/>
</dbReference>